<evidence type="ECO:0000256" key="1">
    <source>
        <dbReference type="SAM" id="Phobius"/>
    </source>
</evidence>
<accession>A0A4R6PLW9</accession>
<evidence type="ECO:0000259" key="2">
    <source>
        <dbReference type="Pfam" id="PF26526"/>
    </source>
</evidence>
<keyword evidence="4" id="KW-1185">Reference proteome</keyword>
<dbReference type="RefSeq" id="WP_067486576.1">
    <property type="nucleotide sequence ID" value="NZ_JBHXPO010000006.1"/>
</dbReference>
<protein>
    <recommendedName>
        <fullName evidence="2">DUF8175 domain-containing protein</fullName>
    </recommendedName>
</protein>
<feature type="transmembrane region" description="Helical" evidence="1">
    <location>
        <begin position="20"/>
        <end position="43"/>
    </location>
</feature>
<reference evidence="3 4" key="1">
    <citation type="submission" date="2019-03" db="EMBL/GenBank/DDBJ databases">
        <title>Genomic Encyclopedia of Type Strains, Phase IV (KMG-IV): sequencing the most valuable type-strain genomes for metagenomic binning, comparative biology and taxonomic classification.</title>
        <authorList>
            <person name="Goeker M."/>
        </authorList>
    </citation>
    <scope>NUCLEOTIDE SEQUENCE [LARGE SCALE GENOMIC DNA]</scope>
    <source>
        <strain evidence="3 4">DSM 44496</strain>
    </source>
</reference>
<dbReference type="AlphaFoldDB" id="A0A4R6PLW9"/>
<dbReference type="Pfam" id="PF26526">
    <property type="entry name" value="DUF8175"/>
    <property type="match status" value="1"/>
</dbReference>
<dbReference type="InterPro" id="IPR058488">
    <property type="entry name" value="DUF8175"/>
</dbReference>
<keyword evidence="1" id="KW-0472">Membrane</keyword>
<keyword evidence="1" id="KW-1133">Transmembrane helix</keyword>
<proteinExistence type="predicted"/>
<organism evidence="3 4">
    <name type="scientific">Nocardia ignorata</name>
    <dbReference type="NCBI Taxonomy" id="145285"/>
    <lineage>
        <taxon>Bacteria</taxon>
        <taxon>Bacillati</taxon>
        <taxon>Actinomycetota</taxon>
        <taxon>Actinomycetes</taxon>
        <taxon>Mycobacteriales</taxon>
        <taxon>Nocardiaceae</taxon>
        <taxon>Nocardia</taxon>
    </lineage>
</organism>
<name>A0A4R6PLW9_NOCIG</name>
<feature type="domain" description="DUF8175" evidence="2">
    <location>
        <begin position="49"/>
        <end position="221"/>
    </location>
</feature>
<comment type="caution">
    <text evidence="3">The sequence shown here is derived from an EMBL/GenBank/DDBJ whole genome shotgun (WGS) entry which is preliminary data.</text>
</comment>
<sequence>MFTTREFAEHPAPRDPRPLWRWLPVAVTAVLGAVAGIIAVAVIRDQPNDFATPPSPDAVTVTTPPRELDWKLINGVRLPFGADGPTQVDGPRAHGYTHTPQGALVAAWQIAARVQTDARYEQLLGTQVRADLGQQQQVRNAVTQTRNLSAEEFEAAFRQPVAFQFATYTPMFARIYFAVPSNKGGYDFVRRATLWDGNDWVYQVDSGLPELPNSTGLTGFTTFHDRAGR</sequence>
<gene>
    <name evidence="3" type="ORF">DFR75_103310</name>
</gene>
<keyword evidence="1" id="KW-0812">Transmembrane</keyword>
<dbReference type="Proteomes" id="UP000295087">
    <property type="component" value="Unassembled WGS sequence"/>
</dbReference>
<evidence type="ECO:0000313" key="3">
    <source>
        <dbReference type="EMBL" id="TDP38653.1"/>
    </source>
</evidence>
<dbReference type="EMBL" id="SNXK01000003">
    <property type="protein sequence ID" value="TDP38653.1"/>
    <property type="molecule type" value="Genomic_DNA"/>
</dbReference>
<evidence type="ECO:0000313" key="4">
    <source>
        <dbReference type="Proteomes" id="UP000295087"/>
    </source>
</evidence>